<keyword evidence="2" id="KW-0217">Developmental protein</keyword>
<evidence type="ECO:0000313" key="11">
    <source>
        <dbReference type="EMBL" id="CAB3264036.1"/>
    </source>
</evidence>
<keyword evidence="3 7" id="KW-0238">DNA-binding</keyword>
<proteinExistence type="evidence at transcript level"/>
<protein>
    <submittedName>
        <fullName evidence="11">Msxb</fullName>
    </submittedName>
</protein>
<evidence type="ECO:0000256" key="1">
    <source>
        <dbReference type="ARBA" id="ARBA00004123"/>
    </source>
</evidence>
<keyword evidence="5 7" id="KW-0539">Nucleus</keyword>
<dbReference type="InterPro" id="IPR050674">
    <property type="entry name" value="Msh_Homeobox_Regulators"/>
</dbReference>
<dbReference type="PANTHER" id="PTHR24338">
    <property type="entry name" value="HOMEOBOX PROTEIN MSX"/>
    <property type="match status" value="1"/>
</dbReference>
<organism evidence="11">
    <name type="scientific">Phallusia mammillata</name>
    <dbReference type="NCBI Taxonomy" id="59560"/>
    <lineage>
        <taxon>Eukaryota</taxon>
        <taxon>Metazoa</taxon>
        <taxon>Chordata</taxon>
        <taxon>Tunicata</taxon>
        <taxon>Ascidiacea</taxon>
        <taxon>Phlebobranchia</taxon>
        <taxon>Ascidiidae</taxon>
        <taxon>Phallusia</taxon>
    </lineage>
</organism>
<dbReference type="GO" id="GO:0048598">
    <property type="term" value="P:embryonic morphogenesis"/>
    <property type="evidence" value="ECO:0007669"/>
    <property type="project" value="TreeGrafter"/>
</dbReference>
<dbReference type="Pfam" id="PF00046">
    <property type="entry name" value="Homeodomain"/>
    <property type="match status" value="1"/>
</dbReference>
<dbReference type="PROSITE" id="PS00027">
    <property type="entry name" value="HOMEOBOX_1"/>
    <property type="match status" value="1"/>
</dbReference>
<sequence>MTLLCENSASENSATGLIPLPTAASERSLNENVSSNDDCSSEEEPSPTKTSISKKNRDKSNFSIEFLLSKPTRSSAVETRNHIPFKTRVPLIDSYTQYYPWMMTSDLSGRVITQNNCNEIQPDRRSHEVSNESKNCSQQMTPSSPEYSISKCMLRKHKPNRKPRTPFRTEQLMALENKFQEKQYLSIAERAEFSASLSLSETQVKIWFQNRRAKAKRLHEAEFEKVKLAAAAAAYSNLLHGSTSKTHPIYPPNILHRDYPAVSPGIQNNVGLNLSGEMTPTQRPNVGAFGSYAFVQSSKPSTISYFPSET</sequence>
<dbReference type="InterPro" id="IPR020479">
    <property type="entry name" value="HD_metazoa"/>
</dbReference>
<accession>A0A6F9DM21</accession>
<dbReference type="PROSITE" id="PS50071">
    <property type="entry name" value="HOMEOBOX_2"/>
    <property type="match status" value="1"/>
</dbReference>
<reference evidence="11" key="1">
    <citation type="submission" date="2020-04" db="EMBL/GenBank/DDBJ databases">
        <authorList>
            <person name="Neveu A P."/>
        </authorList>
    </citation>
    <scope>NUCLEOTIDE SEQUENCE</scope>
    <source>
        <tissue evidence="11">Whole embryo</tissue>
    </source>
</reference>
<dbReference type="GO" id="GO:0000981">
    <property type="term" value="F:DNA-binding transcription factor activity, RNA polymerase II-specific"/>
    <property type="evidence" value="ECO:0007669"/>
    <property type="project" value="InterPro"/>
</dbReference>
<evidence type="ECO:0000256" key="8">
    <source>
        <dbReference type="RuleBase" id="RU000682"/>
    </source>
</evidence>
<dbReference type="GO" id="GO:0005634">
    <property type="term" value="C:nucleus"/>
    <property type="evidence" value="ECO:0007669"/>
    <property type="project" value="UniProtKB-SubCell"/>
</dbReference>
<evidence type="ECO:0000256" key="5">
    <source>
        <dbReference type="ARBA" id="ARBA00023242"/>
    </source>
</evidence>
<evidence type="ECO:0000256" key="2">
    <source>
        <dbReference type="ARBA" id="ARBA00022473"/>
    </source>
</evidence>
<gene>
    <name evidence="11" type="primary">Msxb</name>
</gene>
<name>A0A6F9DM21_9ASCI</name>
<feature type="region of interest" description="Disordered" evidence="9">
    <location>
        <begin position="122"/>
        <end position="145"/>
    </location>
</feature>
<dbReference type="PANTHER" id="PTHR24338:SF0">
    <property type="entry name" value="MUSCLE SEGMENTATION HOMEOBOX"/>
    <property type="match status" value="1"/>
</dbReference>
<comment type="similarity">
    <text evidence="6">Belongs to the Msh homeobox family.</text>
</comment>
<evidence type="ECO:0000259" key="10">
    <source>
        <dbReference type="PROSITE" id="PS50071"/>
    </source>
</evidence>
<feature type="domain" description="Homeobox" evidence="10">
    <location>
        <begin position="158"/>
        <end position="218"/>
    </location>
</feature>
<dbReference type="SMART" id="SM00389">
    <property type="entry name" value="HOX"/>
    <property type="match status" value="1"/>
</dbReference>
<dbReference type="SUPFAM" id="SSF46689">
    <property type="entry name" value="Homeodomain-like"/>
    <property type="match status" value="1"/>
</dbReference>
<dbReference type="AlphaFoldDB" id="A0A6F9DM21"/>
<dbReference type="InterPro" id="IPR017970">
    <property type="entry name" value="Homeobox_CS"/>
</dbReference>
<evidence type="ECO:0000256" key="4">
    <source>
        <dbReference type="ARBA" id="ARBA00023155"/>
    </source>
</evidence>
<feature type="compositionally biased region" description="Polar residues" evidence="9">
    <location>
        <begin position="132"/>
        <end position="145"/>
    </location>
</feature>
<dbReference type="CDD" id="cd00086">
    <property type="entry name" value="homeodomain"/>
    <property type="match status" value="1"/>
</dbReference>
<evidence type="ECO:0000256" key="9">
    <source>
        <dbReference type="SAM" id="MobiDB-lite"/>
    </source>
</evidence>
<dbReference type="InterPro" id="IPR009057">
    <property type="entry name" value="Homeodomain-like_sf"/>
</dbReference>
<feature type="region of interest" description="Disordered" evidence="9">
    <location>
        <begin position="1"/>
        <end position="56"/>
    </location>
</feature>
<keyword evidence="4 7" id="KW-0371">Homeobox</keyword>
<dbReference type="Gene3D" id="1.10.10.60">
    <property type="entry name" value="Homeodomain-like"/>
    <property type="match status" value="1"/>
</dbReference>
<evidence type="ECO:0000256" key="7">
    <source>
        <dbReference type="PROSITE-ProRule" id="PRU00108"/>
    </source>
</evidence>
<dbReference type="GO" id="GO:0000977">
    <property type="term" value="F:RNA polymerase II transcription regulatory region sequence-specific DNA binding"/>
    <property type="evidence" value="ECO:0007669"/>
    <property type="project" value="TreeGrafter"/>
</dbReference>
<comment type="subcellular location">
    <subcellularLocation>
        <location evidence="1 7 8">Nucleus</location>
    </subcellularLocation>
</comment>
<feature type="compositionally biased region" description="Basic and acidic residues" evidence="9">
    <location>
        <begin position="122"/>
        <end position="131"/>
    </location>
</feature>
<evidence type="ECO:0000256" key="3">
    <source>
        <dbReference type="ARBA" id="ARBA00023125"/>
    </source>
</evidence>
<dbReference type="PRINTS" id="PR00024">
    <property type="entry name" value="HOMEOBOX"/>
</dbReference>
<feature type="DNA-binding region" description="Homeobox" evidence="7">
    <location>
        <begin position="160"/>
        <end position="219"/>
    </location>
</feature>
<dbReference type="EMBL" id="LR788174">
    <property type="protein sequence ID" value="CAB3264036.1"/>
    <property type="molecule type" value="mRNA"/>
</dbReference>
<evidence type="ECO:0000256" key="6">
    <source>
        <dbReference type="ARBA" id="ARBA00038425"/>
    </source>
</evidence>
<feature type="compositionally biased region" description="Polar residues" evidence="9">
    <location>
        <begin position="1"/>
        <end position="15"/>
    </location>
</feature>
<dbReference type="InterPro" id="IPR001356">
    <property type="entry name" value="HD"/>
</dbReference>
<feature type="compositionally biased region" description="Polar residues" evidence="9">
    <location>
        <begin position="25"/>
        <end position="38"/>
    </location>
</feature>